<organism evidence="10">
    <name type="scientific">Salvia splendens</name>
    <name type="common">Scarlet sage</name>
    <dbReference type="NCBI Taxonomy" id="180675"/>
    <lineage>
        <taxon>Eukaryota</taxon>
        <taxon>Viridiplantae</taxon>
        <taxon>Streptophyta</taxon>
        <taxon>Embryophyta</taxon>
        <taxon>Tracheophyta</taxon>
        <taxon>Spermatophyta</taxon>
        <taxon>Magnoliopsida</taxon>
        <taxon>eudicotyledons</taxon>
        <taxon>Gunneridae</taxon>
        <taxon>Pentapetalae</taxon>
        <taxon>asterids</taxon>
        <taxon>lamiids</taxon>
        <taxon>Lamiales</taxon>
        <taxon>Lamiaceae</taxon>
        <taxon>Nepetoideae</taxon>
        <taxon>Mentheae</taxon>
        <taxon>Salviinae</taxon>
        <taxon>Salvia</taxon>
        <taxon>Salvia subgen. Calosphace</taxon>
        <taxon>core Calosphace</taxon>
    </lineage>
</organism>
<dbReference type="FunFam" id="1.10.10.10:FF:000322">
    <property type="entry name" value="Probable disease resistance protein At1g63360"/>
    <property type="match status" value="2"/>
</dbReference>
<dbReference type="Proteomes" id="UP000298416">
    <property type="component" value="Unassembled WGS sequence"/>
</dbReference>
<keyword evidence="3" id="KW-0677">Repeat</keyword>
<dbReference type="GO" id="GO:0005524">
    <property type="term" value="F:ATP binding"/>
    <property type="evidence" value="ECO:0007669"/>
    <property type="project" value="UniProtKB-KW"/>
</dbReference>
<evidence type="ECO:0000256" key="5">
    <source>
        <dbReference type="ARBA" id="ARBA00022821"/>
    </source>
</evidence>
<reference evidence="10" key="1">
    <citation type="submission" date="2018-01" db="EMBL/GenBank/DDBJ databases">
        <authorList>
            <person name="Mao J.F."/>
        </authorList>
    </citation>
    <scope>NUCLEOTIDE SEQUENCE</scope>
    <source>
        <strain evidence="10">Huo1</strain>
        <tissue evidence="10">Leaf</tissue>
    </source>
</reference>
<dbReference type="GO" id="GO:0098542">
    <property type="term" value="P:defense response to other organism"/>
    <property type="evidence" value="ECO:0007669"/>
    <property type="project" value="TreeGrafter"/>
</dbReference>
<evidence type="ECO:0000259" key="8">
    <source>
        <dbReference type="Pfam" id="PF23559"/>
    </source>
</evidence>
<dbReference type="Gene3D" id="3.80.10.10">
    <property type="entry name" value="Ribonuclease Inhibitor"/>
    <property type="match status" value="1"/>
</dbReference>
<comment type="caution">
    <text evidence="10">The sequence shown here is derived from an EMBL/GenBank/DDBJ whole genome shotgun (WGS) entry which is preliminary data.</text>
</comment>
<dbReference type="Pfam" id="PF23598">
    <property type="entry name" value="LRR_14"/>
    <property type="match status" value="1"/>
</dbReference>
<dbReference type="Gene3D" id="1.10.8.430">
    <property type="entry name" value="Helical domain of apoptotic protease-activating factors"/>
    <property type="match status" value="1"/>
</dbReference>
<evidence type="ECO:0000313" key="10">
    <source>
        <dbReference type="EMBL" id="KAG6395412.1"/>
    </source>
</evidence>
<evidence type="ECO:0000256" key="2">
    <source>
        <dbReference type="ARBA" id="ARBA00022614"/>
    </source>
</evidence>
<protein>
    <recommendedName>
        <fullName evidence="12">Disease resistance protein RPM1</fullName>
    </recommendedName>
</protein>
<feature type="domain" description="Disease resistance protein winged helix" evidence="8">
    <location>
        <begin position="35"/>
        <end position="106"/>
    </location>
</feature>
<keyword evidence="4" id="KW-0547">Nucleotide-binding</keyword>
<feature type="domain" description="NB-ARC" evidence="7">
    <location>
        <begin position="167"/>
        <end position="268"/>
    </location>
</feature>
<proteinExistence type="inferred from homology"/>
<dbReference type="InterPro" id="IPR042197">
    <property type="entry name" value="Apaf_helical"/>
</dbReference>
<dbReference type="InterPro" id="IPR055414">
    <property type="entry name" value="LRR_R13L4/SHOC2-like"/>
</dbReference>
<feature type="domain" description="Disease resistance protein winged helix" evidence="8">
    <location>
        <begin position="350"/>
        <end position="421"/>
    </location>
</feature>
<dbReference type="InterPro" id="IPR002182">
    <property type="entry name" value="NB-ARC"/>
</dbReference>
<dbReference type="AlphaFoldDB" id="A0A8X8Z7X5"/>
<feature type="domain" description="Disease resistance R13L4/SHOC-2-like LRR" evidence="9">
    <location>
        <begin position="458"/>
        <end position="602"/>
    </location>
</feature>
<dbReference type="EMBL" id="PNBA02000017">
    <property type="protein sequence ID" value="KAG6395412.1"/>
    <property type="molecule type" value="Genomic_DNA"/>
</dbReference>
<evidence type="ECO:0000256" key="6">
    <source>
        <dbReference type="ARBA" id="ARBA00022840"/>
    </source>
</evidence>
<evidence type="ECO:0000256" key="3">
    <source>
        <dbReference type="ARBA" id="ARBA00022737"/>
    </source>
</evidence>
<dbReference type="InterPro" id="IPR044974">
    <property type="entry name" value="Disease_R_plants"/>
</dbReference>
<evidence type="ECO:0000256" key="1">
    <source>
        <dbReference type="ARBA" id="ARBA00008894"/>
    </source>
</evidence>
<evidence type="ECO:0000259" key="7">
    <source>
        <dbReference type="Pfam" id="PF00931"/>
    </source>
</evidence>
<keyword evidence="2" id="KW-0433">Leucine-rich repeat</keyword>
<evidence type="ECO:0000313" key="11">
    <source>
        <dbReference type="Proteomes" id="UP000298416"/>
    </source>
</evidence>
<dbReference type="GO" id="GO:0043531">
    <property type="term" value="F:ADP binding"/>
    <property type="evidence" value="ECO:0007669"/>
    <property type="project" value="InterPro"/>
</dbReference>
<keyword evidence="5" id="KW-0611">Plant defense</keyword>
<dbReference type="PANTHER" id="PTHR23155">
    <property type="entry name" value="DISEASE RESISTANCE PROTEIN RP"/>
    <property type="match status" value="1"/>
</dbReference>
<evidence type="ECO:0008006" key="12">
    <source>
        <dbReference type="Google" id="ProtNLM"/>
    </source>
</evidence>
<reference evidence="10" key="2">
    <citation type="submission" date="2020-08" db="EMBL/GenBank/DDBJ databases">
        <title>Plant Genome Project.</title>
        <authorList>
            <person name="Zhang R.-G."/>
        </authorList>
    </citation>
    <scope>NUCLEOTIDE SEQUENCE</scope>
    <source>
        <strain evidence="10">Huo1</strain>
        <tissue evidence="10">Leaf</tissue>
    </source>
</reference>
<dbReference type="Pfam" id="PF23559">
    <property type="entry name" value="WHD_DRP"/>
    <property type="match status" value="2"/>
</dbReference>
<dbReference type="Gene3D" id="1.10.10.10">
    <property type="entry name" value="Winged helix-like DNA-binding domain superfamily/Winged helix DNA-binding domain"/>
    <property type="match status" value="2"/>
</dbReference>
<sequence length="639" mass="73361">MSGFALSYQCSWGSASCFDHLSSASLKKCFLFCSIFPKGWEIEKQKLIELWMAEGFLQPSQRDDMESVGNMFFNVLLQNSLLQVKDKDEYGNVSKCEMHDLVHDLASSFLSNNEDGGTPFRYMFLNKESNPLPKKVAKHLHTLFLECKTSDTKFSNFECLHNLTLSDNKELLNSVRKMEVILKRLQEVLKSKTYVLVLDDVWNEDVQMWEDFINSISGVTSTTGNGILITTRSKKVASIVNTFHIHHLNRLSDEECWSIIKAKTFDENGEVPSGFEMIGRQVAKRCWGLPLAANVVGGVLRSKSEEEWRLINENWLSDAQGGEYISKILKLSFDHLSSPSLKKCFTFCSVFPKGWTIVKEELIELWMAEGFLQPSRRDDMESVGDMYFNVLLQNSLLQIQMSDDYGNVSECVMHDLVHDLASSVLSNNEDGSTPFRYVFLNQESSPIPEKVAKHLRTLFLECETFDAKLSNFECLHNLTLSGFGDKEFPNSVRKMIHLRNLNISNTWIGTLPKWIGELHHLQTLRANIWNLVKLPNTLKYMFNLRHLHINSRTKLPAEIGRLTSLQTLPYFTVGKEKGYQIEKLGSLKNLKGRLMICNLEEVHDKEEAQKANMFQKPNLFYLAFCWSDGRENERNDVEI</sequence>
<dbReference type="SUPFAM" id="SSF52540">
    <property type="entry name" value="P-loop containing nucleoside triphosphate hydrolases"/>
    <property type="match status" value="1"/>
</dbReference>
<name>A0A8X8Z7X5_SALSN</name>
<dbReference type="InterPro" id="IPR032675">
    <property type="entry name" value="LRR_dom_sf"/>
</dbReference>
<dbReference type="InterPro" id="IPR058922">
    <property type="entry name" value="WHD_DRP"/>
</dbReference>
<dbReference type="Pfam" id="PF00931">
    <property type="entry name" value="NB-ARC"/>
    <property type="match status" value="1"/>
</dbReference>
<dbReference type="Gene3D" id="3.40.50.300">
    <property type="entry name" value="P-loop containing nucleotide triphosphate hydrolases"/>
    <property type="match status" value="1"/>
</dbReference>
<dbReference type="SUPFAM" id="SSF52058">
    <property type="entry name" value="L domain-like"/>
    <property type="match status" value="1"/>
</dbReference>
<evidence type="ECO:0000259" key="9">
    <source>
        <dbReference type="Pfam" id="PF23598"/>
    </source>
</evidence>
<keyword evidence="6" id="KW-0067">ATP-binding</keyword>
<dbReference type="PANTHER" id="PTHR23155:SF1139">
    <property type="entry name" value="CC-NBS-LRR RESISTANCE PROTEIN"/>
    <property type="match status" value="1"/>
</dbReference>
<comment type="similarity">
    <text evidence="1">Belongs to the disease resistance NB-LRR family.</text>
</comment>
<gene>
    <name evidence="10" type="ORF">SASPL_146057</name>
</gene>
<evidence type="ECO:0000256" key="4">
    <source>
        <dbReference type="ARBA" id="ARBA00022741"/>
    </source>
</evidence>
<keyword evidence="11" id="KW-1185">Reference proteome</keyword>
<dbReference type="InterPro" id="IPR027417">
    <property type="entry name" value="P-loop_NTPase"/>
</dbReference>
<dbReference type="InterPro" id="IPR036388">
    <property type="entry name" value="WH-like_DNA-bd_sf"/>
</dbReference>
<dbReference type="PRINTS" id="PR00364">
    <property type="entry name" value="DISEASERSIST"/>
</dbReference>
<accession>A0A8X8Z7X5</accession>